<accession>A0ABY9B9W3</accession>
<evidence type="ECO:0000313" key="2">
    <source>
        <dbReference type="Proteomes" id="UP001431572"/>
    </source>
</evidence>
<evidence type="ECO:0000313" key="1">
    <source>
        <dbReference type="EMBL" id="WJW69993.1"/>
    </source>
</evidence>
<dbReference type="EMBL" id="CP128401">
    <property type="protein sequence ID" value="WJW69993.1"/>
    <property type="molecule type" value="Genomic_DNA"/>
</dbReference>
<organism evidence="1 2">
    <name type="scientific">Candidatus Chlorohelix allophototropha</name>
    <dbReference type="NCBI Taxonomy" id="3003348"/>
    <lineage>
        <taxon>Bacteria</taxon>
        <taxon>Bacillati</taxon>
        <taxon>Chloroflexota</taxon>
        <taxon>Chloroflexia</taxon>
        <taxon>Candidatus Chloroheliales</taxon>
        <taxon>Candidatus Chloroheliaceae</taxon>
        <taxon>Candidatus Chlorohelix</taxon>
    </lineage>
</organism>
<gene>
    <name evidence="1" type="ORF">OZ401_004794</name>
</gene>
<geneLocation type="plasmid" evidence="1 2">
    <name>unnamed1</name>
</geneLocation>
<keyword evidence="2" id="KW-1185">Reference proteome</keyword>
<protein>
    <recommendedName>
        <fullName evidence="3">RING-type domain-containing protein</fullName>
    </recommendedName>
</protein>
<proteinExistence type="predicted"/>
<dbReference type="Proteomes" id="UP001431572">
    <property type="component" value="Plasmid unnamed1"/>
</dbReference>
<keyword evidence="1" id="KW-0614">Plasmid</keyword>
<sequence length="66" mass="7348">MIPPIFCPAHCADVPISPCRHTFSHTLCGNTPQPVACSFCTVTDGARTFPPFPFLQSSDLRWWARL</sequence>
<evidence type="ECO:0008006" key="3">
    <source>
        <dbReference type="Google" id="ProtNLM"/>
    </source>
</evidence>
<dbReference type="RefSeq" id="WP_341471877.1">
    <property type="nucleotide sequence ID" value="NZ_CP128401.1"/>
</dbReference>
<name>A0ABY9B9W3_9CHLR</name>
<reference evidence="1" key="1">
    <citation type="journal article" date="2024" name="Nature">
        <title>Anoxygenic phototroph of the Chloroflexota uses a type I reaction centre.</title>
        <authorList>
            <person name="Tsuji J.M."/>
            <person name="Shaw N.A."/>
            <person name="Nagashima S."/>
            <person name="Venkiteswaran J.J."/>
            <person name="Schiff S.L."/>
            <person name="Watanabe T."/>
            <person name="Fukui M."/>
            <person name="Hanada S."/>
            <person name="Tank M."/>
            <person name="Neufeld J.D."/>
        </authorList>
    </citation>
    <scope>NUCLEOTIDE SEQUENCE</scope>
    <source>
        <strain evidence="1">L227-S17</strain>
    </source>
</reference>